<dbReference type="InterPro" id="IPR057727">
    <property type="entry name" value="WCX_dom"/>
</dbReference>
<reference evidence="3 4" key="1">
    <citation type="submission" date="2020-01" db="EMBL/GenBank/DDBJ databases">
        <title>Sphingomonas sp. C33 whole genome sequece.</title>
        <authorList>
            <person name="Park C."/>
        </authorList>
    </citation>
    <scope>NUCLEOTIDE SEQUENCE [LARGE SCALE GENOMIC DNA]</scope>
    <source>
        <strain evidence="3 4">C33</strain>
    </source>
</reference>
<dbReference type="PROSITE" id="PS52050">
    <property type="entry name" value="WYL"/>
    <property type="match status" value="1"/>
</dbReference>
<organism evidence="3 4">
    <name type="scientific">Sphingomonas changnyeongensis</name>
    <dbReference type="NCBI Taxonomy" id="2698679"/>
    <lineage>
        <taxon>Bacteria</taxon>
        <taxon>Pseudomonadati</taxon>
        <taxon>Pseudomonadota</taxon>
        <taxon>Alphaproteobacteria</taxon>
        <taxon>Sphingomonadales</taxon>
        <taxon>Sphingomonadaceae</taxon>
        <taxon>Sphingomonas</taxon>
    </lineage>
</organism>
<gene>
    <name evidence="3" type="ORF">GVO57_06250</name>
</gene>
<dbReference type="KEGG" id="schy:GVO57_06250"/>
<evidence type="ECO:0000259" key="1">
    <source>
        <dbReference type="Pfam" id="PF13280"/>
    </source>
</evidence>
<name>A0A7Z2NWG7_9SPHN</name>
<sequence length="333" mass="37554">MTRMAKLDRLLSLVYLLSETSDGVTLDDMATALGVNRRTAERMRDVIGLHFDLEEQSDGSRKRFRILGSLRRVYTRPTPEELAALQTEVDARQLEHSPRAALLLSLLAKIKSALDDRERRRLAPDLELLARAHRMMVAAGPTAASDPATLTTVQHAILAGTCVEFDYVREEDEPPQWRRVIPYGVAFGPLTYLVGKMPPREGKPDKEPVLFRFDRMSDVRPSNTLGTAPEDFDLEAWLAESFGIWRDEKHEVCLRVLPHASARAKAWRFHGSQTTEPLPDGGMRIRFAAGGLREMAEHLFSWAGDLVIESPEELKETMSERLRLAAAMVVRDE</sequence>
<dbReference type="AlphaFoldDB" id="A0A7Z2NWG7"/>
<evidence type="ECO:0000313" key="4">
    <source>
        <dbReference type="Proteomes" id="UP000464468"/>
    </source>
</evidence>
<dbReference type="Pfam" id="PF25583">
    <property type="entry name" value="WCX"/>
    <property type="match status" value="1"/>
</dbReference>
<dbReference type="EMBL" id="CP047895">
    <property type="protein sequence ID" value="QHL90514.1"/>
    <property type="molecule type" value="Genomic_DNA"/>
</dbReference>
<accession>A0A7Z2NWG7</accession>
<evidence type="ECO:0000313" key="3">
    <source>
        <dbReference type="EMBL" id="QHL90514.1"/>
    </source>
</evidence>
<evidence type="ECO:0000259" key="2">
    <source>
        <dbReference type="Pfam" id="PF25583"/>
    </source>
</evidence>
<dbReference type="Pfam" id="PF13280">
    <property type="entry name" value="WYL"/>
    <property type="match status" value="1"/>
</dbReference>
<protein>
    <submittedName>
        <fullName evidence="3">WYL domain-containing protein</fullName>
    </submittedName>
</protein>
<proteinExistence type="predicted"/>
<feature type="domain" description="WCX" evidence="2">
    <location>
        <begin position="249"/>
        <end position="325"/>
    </location>
</feature>
<dbReference type="Proteomes" id="UP000464468">
    <property type="component" value="Chromosome"/>
</dbReference>
<dbReference type="InterPro" id="IPR051534">
    <property type="entry name" value="CBASS_pafABC_assoc_protein"/>
</dbReference>
<dbReference type="PANTHER" id="PTHR34580">
    <property type="match status" value="1"/>
</dbReference>
<keyword evidence="4" id="KW-1185">Reference proteome</keyword>
<feature type="domain" description="WYL" evidence="1">
    <location>
        <begin position="149"/>
        <end position="220"/>
    </location>
</feature>
<dbReference type="PANTHER" id="PTHR34580:SF1">
    <property type="entry name" value="PROTEIN PAFC"/>
    <property type="match status" value="1"/>
</dbReference>
<dbReference type="InterPro" id="IPR026881">
    <property type="entry name" value="WYL_dom"/>
</dbReference>